<evidence type="ECO:0000313" key="2">
    <source>
        <dbReference type="EMBL" id="KAK9809092.1"/>
    </source>
</evidence>
<feature type="region of interest" description="Disordered" evidence="1">
    <location>
        <begin position="1"/>
        <end position="41"/>
    </location>
</feature>
<reference evidence="2 3" key="1">
    <citation type="journal article" date="2024" name="Nat. Commun.">
        <title>Phylogenomics reveals the evolutionary origins of lichenization in chlorophyte algae.</title>
        <authorList>
            <person name="Puginier C."/>
            <person name="Libourel C."/>
            <person name="Otte J."/>
            <person name="Skaloud P."/>
            <person name="Haon M."/>
            <person name="Grisel S."/>
            <person name="Petersen M."/>
            <person name="Berrin J.G."/>
            <person name="Delaux P.M."/>
            <person name="Dal Grande F."/>
            <person name="Keller J."/>
        </authorList>
    </citation>
    <scope>NUCLEOTIDE SEQUENCE [LARGE SCALE GENOMIC DNA]</scope>
    <source>
        <strain evidence="2 3">SAG 2043</strain>
    </source>
</reference>
<keyword evidence="3" id="KW-1185">Reference proteome</keyword>
<dbReference type="EMBL" id="JALJOR010000011">
    <property type="protein sequence ID" value="KAK9809092.1"/>
    <property type="molecule type" value="Genomic_DNA"/>
</dbReference>
<evidence type="ECO:0000256" key="1">
    <source>
        <dbReference type="SAM" id="MobiDB-lite"/>
    </source>
</evidence>
<feature type="compositionally biased region" description="Low complexity" evidence="1">
    <location>
        <begin position="1"/>
        <end position="18"/>
    </location>
</feature>
<accession>A0AAW1PKQ5</accession>
<dbReference type="Proteomes" id="UP001489004">
    <property type="component" value="Unassembled WGS sequence"/>
</dbReference>
<name>A0AAW1PKQ5_9CHLO</name>
<proteinExistence type="predicted"/>
<dbReference type="AlphaFoldDB" id="A0AAW1PKQ5"/>
<comment type="caution">
    <text evidence="2">The sequence shown here is derived from an EMBL/GenBank/DDBJ whole genome shotgun (WGS) entry which is preliminary data.</text>
</comment>
<sequence length="85" mass="9294">MSERQPALQATPAATPQPTESPVTAMRTTDDPESTAGMDAQTLRRSWPNRKAKEVAQRALTRAQAGDACLPAQICYSSWRAFCWG</sequence>
<evidence type="ECO:0000313" key="3">
    <source>
        <dbReference type="Proteomes" id="UP001489004"/>
    </source>
</evidence>
<protein>
    <submittedName>
        <fullName evidence="2">Uncharacterized protein</fullName>
    </submittedName>
</protein>
<gene>
    <name evidence="2" type="ORF">WJX72_009262</name>
</gene>
<organism evidence="2 3">
    <name type="scientific">[Myrmecia] bisecta</name>
    <dbReference type="NCBI Taxonomy" id="41462"/>
    <lineage>
        <taxon>Eukaryota</taxon>
        <taxon>Viridiplantae</taxon>
        <taxon>Chlorophyta</taxon>
        <taxon>core chlorophytes</taxon>
        <taxon>Trebouxiophyceae</taxon>
        <taxon>Trebouxiales</taxon>
        <taxon>Trebouxiaceae</taxon>
        <taxon>Myrmecia</taxon>
    </lineage>
</organism>